<keyword evidence="6" id="KW-1185">Reference proteome</keyword>
<comment type="subcellular location">
    <subcellularLocation>
        <location evidence="1">Nucleus</location>
    </subcellularLocation>
</comment>
<dbReference type="InterPro" id="IPR016024">
    <property type="entry name" value="ARM-type_fold"/>
</dbReference>
<reference evidence="5" key="1">
    <citation type="submission" date="2022-02" db="EMBL/GenBank/DDBJ databases">
        <authorList>
            <person name="King R."/>
        </authorList>
    </citation>
    <scope>NUCLEOTIDE SEQUENCE</scope>
</reference>
<dbReference type="GO" id="GO:0003714">
    <property type="term" value="F:transcription corepressor activity"/>
    <property type="evidence" value="ECO:0007669"/>
    <property type="project" value="TreeGrafter"/>
</dbReference>
<accession>A0A9P0NGS4</accession>
<feature type="region of interest" description="Disordered" evidence="4">
    <location>
        <begin position="656"/>
        <end position="729"/>
    </location>
</feature>
<feature type="compositionally biased region" description="Acidic residues" evidence="4">
    <location>
        <begin position="663"/>
        <end position="689"/>
    </location>
</feature>
<name>A0A9P0NGS4_APHGO</name>
<dbReference type="GO" id="GO:0043565">
    <property type="term" value="F:sequence-specific DNA binding"/>
    <property type="evidence" value="ECO:0007669"/>
    <property type="project" value="TreeGrafter"/>
</dbReference>
<evidence type="ECO:0000256" key="2">
    <source>
        <dbReference type="ARBA" id="ARBA00006809"/>
    </source>
</evidence>
<keyword evidence="3" id="KW-0539">Nucleus</keyword>
<feature type="region of interest" description="Disordered" evidence="4">
    <location>
        <begin position="1097"/>
        <end position="1116"/>
    </location>
</feature>
<dbReference type="InterPro" id="IPR007015">
    <property type="entry name" value="DNA_pol_V/MYBBP1A"/>
</dbReference>
<dbReference type="PANTHER" id="PTHR13213:SF2">
    <property type="entry name" value="MYB-BINDING PROTEIN 1A"/>
    <property type="match status" value="1"/>
</dbReference>
<comment type="similarity">
    <text evidence="2">Belongs to the MYBBP1A family.</text>
</comment>
<dbReference type="Pfam" id="PF04931">
    <property type="entry name" value="DNA_pol_phi"/>
    <property type="match status" value="1"/>
</dbReference>
<dbReference type="GO" id="GO:0003723">
    <property type="term" value="F:RNA binding"/>
    <property type="evidence" value="ECO:0007669"/>
    <property type="project" value="TreeGrafter"/>
</dbReference>
<dbReference type="AlphaFoldDB" id="A0A9P0NGS4"/>
<dbReference type="EMBL" id="OU899034">
    <property type="protein sequence ID" value="CAH1714963.1"/>
    <property type="molecule type" value="Genomic_DNA"/>
</dbReference>
<sequence>MASKSVLDLFSKVVKAPHNGQPKLCMQLVKHLQLFSNEPLDEQRQKEVYYVLTRLVRGLGSPKTQVRTVYYSILVVIVSHLTDKPWFNLDNFKNIVDKELTKYDSKAEEGDVLSGKVLCYGAMIRSGIFGVGAMDTQKAIVAELLSNMKTRSYLPLLTYKFFTEGIDSSNNVMFSEIIWPYLKKYIGLPITKQTLDSLYCIIQVHSHYPKLINGAFIPRVLETATELLCNESMNDIAKILVFHISSVEVLEHPVYEQFAIALTSADNSDSLISSFWSVLQPHFTGPHNRYQEMAAMKLCTNIVKNSSLDSVHSLLSNWFMDILLKSFSRPNADALISYTRSSISAVMDRLSSSATPNIAYKVLLKFILPPGDMMVEKITGIKIVQNCLIKMDEQHIKLLAKQCHQVILMKKKANNEKTHFWKIQDRGYAAQLLARLLGLQICTDVTWKIEQLKFMLEHAFFTNATDKYHISHELAAIIRDSFMKALSHKQPNMETLRITLSTLVHHTNELLKDGRQLRSKTSNDDMTSWKKMVKTTKDIEKKLKKCETKSKEQSILFVFHTLFLQMGIYLFVEPSVAIDTLQELQNCYEHHTNDIENEKKDELNWVEVVVELMLSLLARESYLLRQLISRIFSHLCSELTPQASHQILQVLNPQYDTASNSMDDSDEESESDKEEEDDDDDDDDEENGDNETKVNGNGINGHDLDNEDDEETDGSETDEQSSDDDQDNTEQLKLALHKAMMSANQHSDDESVDIDDMTEEDGKMMDDLLSEAFKNYKKSSNKNPKHIKEKINFRLRVMDLVDIYLDNNPSLCLILDTIPTLFALLEYCIKDIQQRPLETRVRSALKKISQIKKINNTDAVDDELISMVLKVLMDKGVRTAPVFLDISTHITQCCTFLVKSYVHIISGLPKKKQKTSKVISILEDSLKDFFTKRDCLLPVSLFESLLSKVLWKRNINLVESILPYAFNDSIRWFRRSQAICMLVSFYQNTRLLEQLKDDTQLDEIEKNLSDFIIKFFTSLDDSQPDVSGRQRYINELLNILCIICGNKFSHHCCDWVRLVELLESSTSRFNQVGRKNWNKLRQAVQKINTAKINVRNNHLDENVGPKTPTGKTPVKRKSLVVSNKKIKKIKNISD</sequence>
<evidence type="ECO:0000313" key="5">
    <source>
        <dbReference type="EMBL" id="CAH1714963.1"/>
    </source>
</evidence>
<organism evidence="5 6">
    <name type="scientific">Aphis gossypii</name>
    <name type="common">Cotton aphid</name>
    <dbReference type="NCBI Taxonomy" id="80765"/>
    <lineage>
        <taxon>Eukaryota</taxon>
        <taxon>Metazoa</taxon>
        <taxon>Ecdysozoa</taxon>
        <taxon>Arthropoda</taxon>
        <taxon>Hexapoda</taxon>
        <taxon>Insecta</taxon>
        <taxon>Pterygota</taxon>
        <taxon>Neoptera</taxon>
        <taxon>Paraneoptera</taxon>
        <taxon>Hemiptera</taxon>
        <taxon>Sternorrhyncha</taxon>
        <taxon>Aphidomorpha</taxon>
        <taxon>Aphidoidea</taxon>
        <taxon>Aphididae</taxon>
        <taxon>Aphidini</taxon>
        <taxon>Aphis</taxon>
        <taxon>Aphis</taxon>
    </lineage>
</organism>
<feature type="compositionally biased region" description="Acidic residues" evidence="4">
    <location>
        <begin position="705"/>
        <end position="728"/>
    </location>
</feature>
<gene>
    <name evidence="5" type="ORF">APHIGO_LOCUS2993</name>
</gene>
<dbReference type="Proteomes" id="UP001154329">
    <property type="component" value="Chromosome 1"/>
</dbReference>
<evidence type="ECO:0000256" key="1">
    <source>
        <dbReference type="ARBA" id="ARBA00004123"/>
    </source>
</evidence>
<dbReference type="PANTHER" id="PTHR13213">
    <property type="entry name" value="MYB-BINDING PROTEIN 1A FAMILY MEMBER"/>
    <property type="match status" value="1"/>
</dbReference>
<dbReference type="GO" id="GO:0005730">
    <property type="term" value="C:nucleolus"/>
    <property type="evidence" value="ECO:0007669"/>
    <property type="project" value="InterPro"/>
</dbReference>
<proteinExistence type="inferred from homology"/>
<protein>
    <recommendedName>
        <fullName evidence="7">Myb-binding protein 1A</fullName>
    </recommendedName>
</protein>
<evidence type="ECO:0000256" key="3">
    <source>
        <dbReference type="ARBA" id="ARBA00023242"/>
    </source>
</evidence>
<evidence type="ECO:0000313" key="6">
    <source>
        <dbReference type="Proteomes" id="UP001154329"/>
    </source>
</evidence>
<reference evidence="5" key="2">
    <citation type="submission" date="2022-10" db="EMBL/GenBank/DDBJ databases">
        <authorList>
            <consortium name="ENA_rothamsted_submissions"/>
            <consortium name="culmorum"/>
            <person name="King R."/>
        </authorList>
    </citation>
    <scope>NUCLEOTIDE SEQUENCE</scope>
</reference>
<dbReference type="SUPFAM" id="SSF48371">
    <property type="entry name" value="ARM repeat"/>
    <property type="match status" value="1"/>
</dbReference>
<evidence type="ECO:0000256" key="4">
    <source>
        <dbReference type="SAM" id="MobiDB-lite"/>
    </source>
</evidence>
<evidence type="ECO:0008006" key="7">
    <source>
        <dbReference type="Google" id="ProtNLM"/>
    </source>
</evidence>